<keyword evidence="2" id="KW-0547">Nucleotide-binding</keyword>
<keyword evidence="2" id="KW-0067">ATP-binding</keyword>
<name>A0A829QNB7_9MYCO</name>
<accession>A0A829QNB7</accession>
<reference evidence="2 3" key="1">
    <citation type="submission" date="2013-12" db="EMBL/GenBank/DDBJ databases">
        <authorList>
            <person name="Zelazny A."/>
            <person name="Olivier K."/>
            <person name="Holland S."/>
            <person name="Lenaerts A."/>
            <person name="Ordway D."/>
            <person name="DeGroote M.A."/>
            <person name="Parker T."/>
            <person name="Sizemore C."/>
            <person name="Tallon L.J."/>
            <person name="Sadzewicz L.K."/>
            <person name="Sengamalay N."/>
            <person name="Fraser C.M."/>
            <person name="Hine E."/>
            <person name="Shefchek K.A."/>
            <person name="Das S.P."/>
            <person name="Tettelin H."/>
        </authorList>
    </citation>
    <scope>NUCLEOTIDE SEQUENCE [LARGE SCALE GENOMIC DNA]</scope>
    <source>
        <strain evidence="2 3">1948</strain>
    </source>
</reference>
<comment type="caution">
    <text evidence="2">The sequence shown here is derived from an EMBL/GenBank/DDBJ whole genome shotgun (WGS) entry which is preliminary data.</text>
</comment>
<evidence type="ECO:0000259" key="1">
    <source>
        <dbReference type="Pfam" id="PF13625"/>
    </source>
</evidence>
<dbReference type="AlphaFoldDB" id="A0A829QNB7"/>
<evidence type="ECO:0000313" key="2">
    <source>
        <dbReference type="EMBL" id="EUA64692.1"/>
    </source>
</evidence>
<dbReference type="InterPro" id="IPR032830">
    <property type="entry name" value="XPB/Ssl2_N"/>
</dbReference>
<keyword evidence="2" id="KW-0378">Hydrolase</keyword>
<dbReference type="EMBL" id="JAOH01000002">
    <property type="protein sequence ID" value="EUA64692.1"/>
    <property type="molecule type" value="Genomic_DNA"/>
</dbReference>
<evidence type="ECO:0000313" key="3">
    <source>
        <dbReference type="Proteomes" id="UP000021210"/>
    </source>
</evidence>
<sequence>MRLRPDLASPPPGSLAALAGRALSRQSVRAATDNLDFLTLAVLDALLVARADVAGIPIANVLAQVDGRATELQVRATLDRLRELALVWEEGELLYLAGETRFGLPWVVGQVISEHTPDSYDEARTALEGADERGMELLRALIAGSPIGRTRDAAPGAPPDRPVQRLLAAGLLQRIDDETVLLPRFVAQLLRGEEPDRLQPPAVETTTATQSEADAAAAGAALDLLREVGLLLDELGVNPAPQLRSGGLGVREVKRLAKATGLEDNRMGLLLEVLAAAELIAVGDPDVDTDADGWHWAPTTQADRFAELPTATRWFRLMSAWLMLAARPDLIGKRTSDDKPIAALSDSLRSTAAPHDRKLLLEILGELDPGHGLRAEELSRVMRWRRPRWGARLGVEPVTALLFEATTLGVIGRGALTTHVRTFLDSSGDETTTLAAMEKALPAPIDHFLVQADLTVVAPGPLTREVELDLAAVADLESAGAASVFRVSEATIRRALDSGKTATSLHSFFGSHSKTPVPQSLTYLIDDVARRHGQLRAGVATSFLRCDDVALLAQVMASVLAEDLGLRLLAPTVAVSLAPLAELVTGLRSAGFAPAAEDATGTIVELRAHRARVTPQPHRMGWTPPVLSEPAAAAVVKALRAAGDHDGVRIEPSHAVALLQQSAKAQTSVLIGYVDPAGWPRRAWSTRSVCAVGSCRPSTPLPGASVTSRFIASPRSRRRAEPVRRIHLVRQRTPSKGFHDSLLRTQCK</sequence>
<proteinExistence type="predicted"/>
<dbReference type="GO" id="GO:0004386">
    <property type="term" value="F:helicase activity"/>
    <property type="evidence" value="ECO:0007669"/>
    <property type="project" value="UniProtKB-KW"/>
</dbReference>
<organism evidence="2 3">
    <name type="scientific">Mycobacteroides abscessus 1948</name>
    <dbReference type="NCBI Taxonomy" id="1299323"/>
    <lineage>
        <taxon>Bacteria</taxon>
        <taxon>Bacillati</taxon>
        <taxon>Actinomycetota</taxon>
        <taxon>Actinomycetes</taxon>
        <taxon>Mycobacteriales</taxon>
        <taxon>Mycobacteriaceae</taxon>
        <taxon>Mycobacteroides</taxon>
        <taxon>Mycobacteroides abscessus</taxon>
    </lineage>
</organism>
<dbReference type="Pfam" id="PF13625">
    <property type="entry name" value="Helicase_C_3"/>
    <property type="match status" value="1"/>
</dbReference>
<feature type="domain" description="Helicase XPB/Ssl2 N-terminal" evidence="1">
    <location>
        <begin position="448"/>
        <end position="569"/>
    </location>
</feature>
<dbReference type="Proteomes" id="UP000021210">
    <property type="component" value="Unassembled WGS sequence"/>
</dbReference>
<protein>
    <submittedName>
        <fullName evidence="2">Helicase conserved C-terminal domain protein</fullName>
    </submittedName>
</protein>
<keyword evidence="2" id="KW-0347">Helicase</keyword>
<gene>
    <name evidence="2" type="ORF">I542_4868</name>
</gene>